<dbReference type="OrthoDB" id="3199616at2"/>
<dbReference type="AlphaFoldDB" id="A0A3S1B4H1"/>
<dbReference type="EMBL" id="RZNX01000006">
    <property type="protein sequence ID" value="RUT29659.1"/>
    <property type="molecule type" value="Genomic_DNA"/>
</dbReference>
<keyword evidence="3" id="KW-1185">Reference proteome</keyword>
<dbReference type="GO" id="GO:0016740">
    <property type="term" value="F:transferase activity"/>
    <property type="evidence" value="ECO:0007669"/>
    <property type="project" value="UniProtKB-KW"/>
</dbReference>
<dbReference type="Pfam" id="PF04230">
    <property type="entry name" value="PS_pyruv_trans"/>
    <property type="match status" value="1"/>
</dbReference>
<dbReference type="PANTHER" id="PTHR36836">
    <property type="entry name" value="COLANIC ACID BIOSYNTHESIS PROTEIN WCAK"/>
    <property type="match status" value="1"/>
</dbReference>
<keyword evidence="2" id="KW-0808">Transferase</keyword>
<comment type="caution">
    <text evidence="2">The sequence shown here is derived from an EMBL/GenBank/DDBJ whole genome shotgun (WGS) entry which is preliminary data.</text>
</comment>
<protein>
    <submittedName>
        <fullName evidence="2">Polysaccharide pyruvyl transferase family protein</fullName>
    </submittedName>
</protein>
<dbReference type="RefSeq" id="WP_127200042.1">
    <property type="nucleotide sequence ID" value="NZ_RZNX01000006.1"/>
</dbReference>
<sequence length="340" mass="38919">MNIAVCGYYGMGNFGDDLFLRTFQQVFYPHQVYPWNSQLDPDKTDAVIIGGGDLITPYAFNRYYFPPELRDKPTWLYGVGIVDAYPEESWPAAQVGLYRETISRAKRAIFRDSRSADIARRAGFHKNVEVAPDMAFGYRQPRYPYKQPSQLPTIGICVFAYDSFPFDSFVTLMKSLSERGYHLRLIPAVNHPNGGGYSDYPMCVRLKNRLRELRPGASIDILPLLLDLDLTYSAIQSVDYLISFKLHPTLVALRAGIPALAFSGMSKIKSLLAAFGLEQYYCNYKEPLESFNPVIDDFLANGPNLVRSRARQFRLTERESFKSLLRLRKDIEKYLLWHGK</sequence>
<accession>A0A3S1B4H1</accession>
<dbReference type="PANTHER" id="PTHR36836:SF1">
    <property type="entry name" value="COLANIC ACID BIOSYNTHESIS PROTEIN WCAK"/>
    <property type="match status" value="1"/>
</dbReference>
<dbReference type="InterPro" id="IPR007345">
    <property type="entry name" value="Polysacch_pyruvyl_Trfase"/>
</dbReference>
<evidence type="ECO:0000313" key="2">
    <source>
        <dbReference type="EMBL" id="RUT29659.1"/>
    </source>
</evidence>
<organism evidence="2 3">
    <name type="scientific">Paenibacillus zeisoli</name>
    <dbReference type="NCBI Taxonomy" id="2496267"/>
    <lineage>
        <taxon>Bacteria</taxon>
        <taxon>Bacillati</taxon>
        <taxon>Bacillota</taxon>
        <taxon>Bacilli</taxon>
        <taxon>Bacillales</taxon>
        <taxon>Paenibacillaceae</taxon>
        <taxon>Paenibacillus</taxon>
    </lineage>
</organism>
<gene>
    <name evidence="2" type="ORF">EJP77_14940</name>
</gene>
<name>A0A3S1B4H1_9BACL</name>
<evidence type="ECO:0000313" key="3">
    <source>
        <dbReference type="Proteomes" id="UP000272464"/>
    </source>
</evidence>
<feature type="domain" description="Polysaccharide pyruvyl transferase" evidence="1">
    <location>
        <begin position="13"/>
        <end position="263"/>
    </location>
</feature>
<dbReference type="Proteomes" id="UP000272464">
    <property type="component" value="Unassembled WGS sequence"/>
</dbReference>
<proteinExistence type="predicted"/>
<reference evidence="2 3" key="1">
    <citation type="submission" date="2018-12" db="EMBL/GenBank/DDBJ databases">
        <authorList>
            <person name="Sun L."/>
            <person name="Chen Z."/>
        </authorList>
    </citation>
    <scope>NUCLEOTIDE SEQUENCE [LARGE SCALE GENOMIC DNA]</scope>
    <source>
        <strain evidence="2 3">3-5-3</strain>
    </source>
</reference>
<evidence type="ECO:0000259" key="1">
    <source>
        <dbReference type="Pfam" id="PF04230"/>
    </source>
</evidence>